<dbReference type="PROSITE" id="PS51375">
    <property type="entry name" value="PPR"/>
    <property type="match status" value="3"/>
</dbReference>
<dbReference type="OrthoDB" id="185373at2759"/>
<reference evidence="5" key="2">
    <citation type="submission" date="2021-05" db="UniProtKB">
        <authorList>
            <consortium name="EnsemblPlants"/>
        </authorList>
    </citation>
    <scope>IDENTIFICATION</scope>
    <source>
        <strain evidence="5">subsp. malaccensis</strain>
    </source>
</reference>
<feature type="region of interest" description="Disordered" evidence="3">
    <location>
        <begin position="86"/>
        <end position="107"/>
    </location>
</feature>
<dbReference type="PANTHER" id="PTHR47926:SF433">
    <property type="entry name" value="PENTATRICOPEPTIDE REPEAT-CONTAINING PROTEIN"/>
    <property type="match status" value="1"/>
</dbReference>
<dbReference type="GO" id="GO:0003723">
    <property type="term" value="F:RNA binding"/>
    <property type="evidence" value="ECO:0007669"/>
    <property type="project" value="InterPro"/>
</dbReference>
<evidence type="ECO:0000313" key="5">
    <source>
        <dbReference type="EnsemblPlants" id="Ma06_p21750.1"/>
    </source>
</evidence>
<evidence type="ECO:0000313" key="6">
    <source>
        <dbReference type="Proteomes" id="UP000012960"/>
    </source>
</evidence>
<proteinExistence type="predicted"/>
<dbReference type="EnsemblPlants" id="Ma06_t21750.1">
    <property type="protein sequence ID" value="Ma06_p21750.1"/>
    <property type="gene ID" value="Ma06_g21750"/>
</dbReference>
<dbReference type="Pfam" id="PF01535">
    <property type="entry name" value="PPR"/>
    <property type="match status" value="1"/>
</dbReference>
<name>A0A804JIX4_MUSAM</name>
<accession>A0A804JIX4</accession>
<gene>
    <name evidence="4" type="ORF">GSMUA_167610.1</name>
</gene>
<evidence type="ECO:0000313" key="4">
    <source>
        <dbReference type="EMBL" id="CAG1846966.1"/>
    </source>
</evidence>
<dbReference type="NCBIfam" id="TIGR00756">
    <property type="entry name" value="PPR"/>
    <property type="match status" value="2"/>
</dbReference>
<evidence type="ECO:0000256" key="1">
    <source>
        <dbReference type="ARBA" id="ARBA00022737"/>
    </source>
</evidence>
<dbReference type="GO" id="GO:0009451">
    <property type="term" value="P:RNA modification"/>
    <property type="evidence" value="ECO:0007669"/>
    <property type="project" value="InterPro"/>
</dbReference>
<dbReference type="Pfam" id="PF13041">
    <property type="entry name" value="PPR_2"/>
    <property type="match status" value="1"/>
</dbReference>
<keyword evidence="6" id="KW-1185">Reference proteome</keyword>
<feature type="repeat" description="PPR" evidence="2">
    <location>
        <begin position="40"/>
        <end position="74"/>
    </location>
</feature>
<dbReference type="InterPro" id="IPR046960">
    <property type="entry name" value="PPR_At4g14850-like_plant"/>
</dbReference>
<dbReference type="PANTHER" id="PTHR47926">
    <property type="entry name" value="PENTATRICOPEPTIDE REPEAT-CONTAINING PROTEIN"/>
    <property type="match status" value="1"/>
</dbReference>
<dbReference type="Gene3D" id="1.25.40.10">
    <property type="entry name" value="Tetratricopeptide repeat domain"/>
    <property type="match status" value="3"/>
</dbReference>
<dbReference type="EMBL" id="HG996471">
    <property type="protein sequence ID" value="CAG1846966.1"/>
    <property type="molecule type" value="Genomic_DNA"/>
</dbReference>
<feature type="repeat" description="PPR" evidence="2">
    <location>
        <begin position="152"/>
        <end position="182"/>
    </location>
</feature>
<evidence type="ECO:0000256" key="2">
    <source>
        <dbReference type="PROSITE-ProRule" id="PRU00708"/>
    </source>
</evidence>
<protein>
    <submittedName>
        <fullName evidence="4">(wild Malaysian banana) hypothetical protein</fullName>
    </submittedName>
</protein>
<dbReference type="InterPro" id="IPR046848">
    <property type="entry name" value="E_motif"/>
</dbReference>
<keyword evidence="1" id="KW-0677">Repeat</keyword>
<dbReference type="AlphaFoldDB" id="A0A804JIX4"/>
<dbReference type="InterPro" id="IPR011990">
    <property type="entry name" value="TPR-like_helical_dom_sf"/>
</dbReference>
<dbReference type="Gramene" id="Ma06_t21750.1">
    <property type="protein sequence ID" value="Ma06_p21750.1"/>
    <property type="gene ID" value="Ma06_g21750"/>
</dbReference>
<feature type="repeat" description="PPR" evidence="2">
    <location>
        <begin position="183"/>
        <end position="217"/>
    </location>
</feature>
<dbReference type="InParanoid" id="A0A804JIX4"/>
<reference evidence="4" key="1">
    <citation type="submission" date="2021-03" db="EMBL/GenBank/DDBJ databases">
        <authorList>
            <consortium name="Genoscope - CEA"/>
            <person name="William W."/>
        </authorList>
    </citation>
    <scope>NUCLEOTIDE SEQUENCE</scope>
    <source>
        <strain evidence="4">Doubled-haploid Pahang</strain>
    </source>
</reference>
<dbReference type="Proteomes" id="UP000012960">
    <property type="component" value="Unplaced"/>
</dbReference>
<dbReference type="InterPro" id="IPR002885">
    <property type="entry name" value="PPR_rpt"/>
</dbReference>
<sequence>MSDARLLSPSQLNSTIIKHLDDGRLIDAAQVFHSNIHLRDLLSWNLMLSGYIRNGHAQRAHKPYDEMPCRDAVSWNTILSSFKRSGDSTHRVDSHHHNHGIPNGQSGASAPRGCTGFSCNSIVGTALIGAYAGRKDPIAMRRRAFDDIPIKNSVSWTSLIVGYMQLGRLKEAECAFGKMPAKNVVSWTAMINGFIDNGHLDEARRCFAQMSFRNVVTSTSMIKGWVPGARAARRCSKLVRRDAPAQWYPPQPVHRLCRACCLCRLMLPPVRQICPWANPEMQGAMGCDLVQLPRRDVWQMWRRGFCHPILRVIPSPQLEEFERMIREGVRPPITSLRRHLDGLRARWVGEGRMEHYGCMVDLLGRAEKLFGRMPFEPDAVVWVWGALLGACGLQSSLEHGMAAAESIHRLEEHHPAIYSMLLRIYGENGAWRKVDEVKETMEKMVIGKQRALSWVESAAASCGL</sequence>
<evidence type="ECO:0000256" key="3">
    <source>
        <dbReference type="SAM" id="MobiDB-lite"/>
    </source>
</evidence>
<dbReference type="Pfam" id="PF20431">
    <property type="entry name" value="E_motif"/>
    <property type="match status" value="1"/>
</dbReference>
<organism evidence="5 6">
    <name type="scientific">Musa acuminata subsp. malaccensis</name>
    <name type="common">Wild banana</name>
    <name type="synonym">Musa malaccensis</name>
    <dbReference type="NCBI Taxonomy" id="214687"/>
    <lineage>
        <taxon>Eukaryota</taxon>
        <taxon>Viridiplantae</taxon>
        <taxon>Streptophyta</taxon>
        <taxon>Embryophyta</taxon>
        <taxon>Tracheophyta</taxon>
        <taxon>Spermatophyta</taxon>
        <taxon>Magnoliopsida</taxon>
        <taxon>Liliopsida</taxon>
        <taxon>Zingiberales</taxon>
        <taxon>Musaceae</taxon>
        <taxon>Musa</taxon>
    </lineage>
</organism>